<evidence type="ECO:0000256" key="1">
    <source>
        <dbReference type="SAM" id="Phobius"/>
    </source>
</evidence>
<reference evidence="2 3" key="1">
    <citation type="submission" date="2019-07" db="EMBL/GenBank/DDBJ databases">
        <title>Draft Genome Sequences of Bacteroides pyogenes Strains Isolated from the Uterus Holstein Dairy Cows with Metritis.</title>
        <authorList>
            <person name="Cunha F."/>
            <person name="Galvao K.N."/>
            <person name="Jeon S.J."/>
            <person name="Jeong K.C."/>
        </authorList>
    </citation>
    <scope>NUCLEOTIDE SEQUENCE [LARGE SCALE GENOMIC DNA]</scope>
    <source>
        <strain evidence="2 3">KG-31</strain>
    </source>
</reference>
<dbReference type="PANTHER" id="PTHR30188">
    <property type="entry name" value="ABC TRANSPORTER PERMEASE PROTEIN-RELATED"/>
    <property type="match status" value="1"/>
</dbReference>
<keyword evidence="1" id="KW-0812">Transmembrane</keyword>
<dbReference type="EMBL" id="VKLW01000009">
    <property type="protein sequence ID" value="TYK34175.1"/>
    <property type="molecule type" value="Genomic_DNA"/>
</dbReference>
<keyword evidence="3" id="KW-1185">Reference proteome</keyword>
<name>A0A5D3EV61_9BACE</name>
<feature type="transmembrane region" description="Helical" evidence="1">
    <location>
        <begin position="164"/>
        <end position="190"/>
    </location>
</feature>
<comment type="caution">
    <text evidence="2">The sequence shown here is derived from an EMBL/GenBank/DDBJ whole genome shotgun (WGS) entry which is preliminary data.</text>
</comment>
<keyword evidence="1" id="KW-0472">Membrane</keyword>
<gene>
    <name evidence="2" type="ORF">FNJ60_05435</name>
</gene>
<keyword evidence="1" id="KW-1133">Transmembrane helix</keyword>
<feature type="transmembrane region" description="Helical" evidence="1">
    <location>
        <begin position="217"/>
        <end position="237"/>
    </location>
</feature>
<sequence length="275" mass="29795">MKKADPKKIRLKKLRLKNIQISEDIRNSYSKIFIDLGQLAIFTKDLIKQFFQPPFEHAELIKQGYIIGNKSFALVGITGFIMGLVLTMQMNPILSDFGAQTLLPGVIAVAMIRELGPVITGLICAGKISSGIGAEIAAMIVTEQIDAMEVSGTKPLGFVVASRVLATTVVVPILVIFADVFSLIGAFLAINMFESTNITLFVNRALDVVTFEDLLPATVKTVFFGFFIALIGCYKGYNAGRGTESVGQAANSAVVISSLTIFIIDLMFVLITNIF</sequence>
<dbReference type="Proteomes" id="UP000324383">
    <property type="component" value="Unassembled WGS sequence"/>
</dbReference>
<proteinExistence type="predicted"/>
<evidence type="ECO:0000313" key="3">
    <source>
        <dbReference type="Proteomes" id="UP000324383"/>
    </source>
</evidence>
<dbReference type="Pfam" id="PF02405">
    <property type="entry name" value="MlaE"/>
    <property type="match status" value="1"/>
</dbReference>
<protein>
    <submittedName>
        <fullName evidence="2">ABC transporter permease</fullName>
    </submittedName>
</protein>
<feature type="transmembrane region" description="Helical" evidence="1">
    <location>
        <begin position="249"/>
        <end position="271"/>
    </location>
</feature>
<dbReference type="InterPro" id="IPR030802">
    <property type="entry name" value="Permease_MalE"/>
</dbReference>
<evidence type="ECO:0000313" key="2">
    <source>
        <dbReference type="EMBL" id="TYK34175.1"/>
    </source>
</evidence>
<accession>A0A5D3EV61</accession>
<dbReference type="RefSeq" id="WP_081688126.1">
    <property type="nucleotide sequence ID" value="NZ_CAMBON010000036.1"/>
</dbReference>
<dbReference type="GO" id="GO:0043190">
    <property type="term" value="C:ATP-binding cassette (ABC) transporter complex"/>
    <property type="evidence" value="ECO:0007669"/>
    <property type="project" value="InterPro"/>
</dbReference>
<dbReference type="AlphaFoldDB" id="A0A5D3EV61"/>
<organism evidence="2 3">
    <name type="scientific">Bacteroides pyogenes</name>
    <dbReference type="NCBI Taxonomy" id="310300"/>
    <lineage>
        <taxon>Bacteria</taxon>
        <taxon>Pseudomonadati</taxon>
        <taxon>Bacteroidota</taxon>
        <taxon>Bacteroidia</taxon>
        <taxon>Bacteroidales</taxon>
        <taxon>Bacteroidaceae</taxon>
        <taxon>Bacteroides</taxon>
    </lineage>
</organism>
<dbReference type="GO" id="GO:0005548">
    <property type="term" value="F:phospholipid transporter activity"/>
    <property type="evidence" value="ECO:0007669"/>
    <property type="project" value="TreeGrafter"/>
</dbReference>
<feature type="transmembrane region" description="Helical" evidence="1">
    <location>
        <begin position="72"/>
        <end position="90"/>
    </location>
</feature>